<protein>
    <submittedName>
        <fullName evidence="1">Uncharacterized protein</fullName>
    </submittedName>
</protein>
<dbReference type="Gene3D" id="3.40.50.150">
    <property type="entry name" value="Vaccinia Virus protein VP39"/>
    <property type="match status" value="1"/>
</dbReference>
<dbReference type="Proteomes" id="UP000732298">
    <property type="component" value="Unassembled WGS sequence"/>
</dbReference>
<comment type="caution">
    <text evidence="1">The sequence shown here is derived from an EMBL/GenBank/DDBJ whole genome shotgun (WGS) entry which is preliminary data.</text>
</comment>
<dbReference type="EMBL" id="JACQPB010000056">
    <property type="protein sequence ID" value="MBI4210991.1"/>
    <property type="molecule type" value="Genomic_DNA"/>
</dbReference>
<proteinExistence type="predicted"/>
<dbReference type="InterPro" id="IPR029063">
    <property type="entry name" value="SAM-dependent_MTases_sf"/>
</dbReference>
<evidence type="ECO:0000313" key="2">
    <source>
        <dbReference type="Proteomes" id="UP000732298"/>
    </source>
</evidence>
<sequence length="335" mass="36988">MEPSHAAPEHPSQRLTREIDITSLFAESGLRKRANVMLNDNTYEIDPSDVKNSWTYLAFMGFKAAREEKADVGTFVSVGTGPGIDGIGANEIFRPRSLVLTDIHKKVLPVAEMNFLNNLGRVKPDVFRVLHGNLCEPLAGRGIKADILYANLPNLPFHGRDIFGGINTASFFSERPAKVPREFRERLLALQHAFLLGGQKQLADGGLLLLNVGGRMPFRVIERLFESAGLSILRIVTLLKLQSEADVILKGYSDAEKKYGVEFDFYPYDEAVRSAPKLAFDAHSQRAALGHCRLSATDAYGAWKRGAKIAHLAHLVIAEKSRGKALPPFASRAIR</sequence>
<dbReference type="SUPFAM" id="SSF53335">
    <property type="entry name" value="S-adenosyl-L-methionine-dependent methyltransferases"/>
    <property type="match status" value="1"/>
</dbReference>
<dbReference type="AlphaFoldDB" id="A0A8T3YQH0"/>
<accession>A0A8T3YQH0</accession>
<reference evidence="1" key="1">
    <citation type="submission" date="2020-07" db="EMBL/GenBank/DDBJ databases">
        <title>Huge and variable diversity of episymbiotic CPR bacteria and DPANN archaea in groundwater ecosystems.</title>
        <authorList>
            <person name="He C.Y."/>
            <person name="Keren R."/>
            <person name="Whittaker M."/>
            <person name="Farag I.F."/>
            <person name="Doudna J."/>
            <person name="Cate J.H.D."/>
            <person name="Banfield J.F."/>
        </authorList>
    </citation>
    <scope>NUCLEOTIDE SEQUENCE</scope>
    <source>
        <strain evidence="1">NC_groundwater_1296_Ag_S-0.2um_52_80</strain>
    </source>
</reference>
<name>A0A8T3YQH0_9ARCH</name>
<evidence type="ECO:0000313" key="1">
    <source>
        <dbReference type="EMBL" id="MBI4210991.1"/>
    </source>
</evidence>
<organism evidence="1 2">
    <name type="scientific">Candidatus Iainarchaeum sp</name>
    <dbReference type="NCBI Taxonomy" id="3101447"/>
    <lineage>
        <taxon>Archaea</taxon>
        <taxon>Candidatus Iainarchaeota</taxon>
        <taxon>Candidatus Iainarchaeia</taxon>
        <taxon>Candidatus Iainarchaeales</taxon>
        <taxon>Candidatus Iainarchaeaceae</taxon>
        <taxon>Candidatus Iainarchaeum</taxon>
    </lineage>
</organism>
<gene>
    <name evidence="1" type="ORF">HY544_05835</name>
</gene>